<dbReference type="CDD" id="cd01948">
    <property type="entry name" value="EAL"/>
    <property type="match status" value="1"/>
</dbReference>
<keyword evidence="3" id="KW-1185">Reference proteome</keyword>
<dbReference type="InterPro" id="IPR050706">
    <property type="entry name" value="Cyclic-di-GMP_PDE-like"/>
</dbReference>
<dbReference type="InterPro" id="IPR001633">
    <property type="entry name" value="EAL_dom"/>
</dbReference>
<dbReference type="Proteomes" id="UP000583454">
    <property type="component" value="Unassembled WGS sequence"/>
</dbReference>
<dbReference type="InterPro" id="IPR029016">
    <property type="entry name" value="GAF-like_dom_sf"/>
</dbReference>
<dbReference type="GO" id="GO:0071111">
    <property type="term" value="F:cyclic-guanylate-specific phosphodiesterase activity"/>
    <property type="evidence" value="ECO:0007669"/>
    <property type="project" value="InterPro"/>
</dbReference>
<dbReference type="Pfam" id="PF01590">
    <property type="entry name" value="GAF"/>
    <property type="match status" value="1"/>
</dbReference>
<proteinExistence type="predicted"/>
<dbReference type="PANTHER" id="PTHR33121">
    <property type="entry name" value="CYCLIC DI-GMP PHOSPHODIESTERASE PDEF"/>
    <property type="match status" value="1"/>
</dbReference>
<dbReference type="EMBL" id="JACHOP010000021">
    <property type="protein sequence ID" value="MBB5759278.1"/>
    <property type="molecule type" value="Genomic_DNA"/>
</dbReference>
<dbReference type="SMART" id="SM00065">
    <property type="entry name" value="GAF"/>
    <property type="match status" value="1"/>
</dbReference>
<evidence type="ECO:0000313" key="2">
    <source>
        <dbReference type="EMBL" id="MBB5759278.1"/>
    </source>
</evidence>
<dbReference type="RefSeq" id="WP_183572172.1">
    <property type="nucleotide sequence ID" value="NZ_JACHOP010000021.1"/>
</dbReference>
<dbReference type="Gene3D" id="3.30.450.40">
    <property type="match status" value="1"/>
</dbReference>
<dbReference type="InterPro" id="IPR035919">
    <property type="entry name" value="EAL_sf"/>
</dbReference>
<protein>
    <submittedName>
        <fullName evidence="2">EAL domain-containing protein (Putative c-di-GMP-specific phosphodiesterase class I)</fullName>
    </submittedName>
</protein>
<dbReference type="PROSITE" id="PS50883">
    <property type="entry name" value="EAL"/>
    <property type="match status" value="1"/>
</dbReference>
<evidence type="ECO:0000259" key="1">
    <source>
        <dbReference type="PROSITE" id="PS50883"/>
    </source>
</evidence>
<comment type="caution">
    <text evidence="2">The sequence shown here is derived from an EMBL/GenBank/DDBJ whole genome shotgun (WGS) entry which is preliminary data.</text>
</comment>
<gene>
    <name evidence="2" type="ORF">HNR00_004010</name>
</gene>
<dbReference type="PANTHER" id="PTHR33121:SF76">
    <property type="entry name" value="SIGNALING PROTEIN"/>
    <property type="match status" value="1"/>
</dbReference>
<evidence type="ECO:0000313" key="3">
    <source>
        <dbReference type="Proteomes" id="UP000583454"/>
    </source>
</evidence>
<sequence>MSLASLFEAAHGTAGEQVQAVLQAVRRHLAMDVGFVSEFISGRRVFRFTDGRTSSNPITVGASDPLERSFCYYVARGMMPELMHDAREDPVAAGLTVTQELPVGAHLSVPLRHADGTTYGSVCCFSFTPDRSLTTRDLGLLRLCADLVGAILHRDRRAVIDRETRRERVRAVIEAGAIEMAYQPIYSVADGRLKAFEALARFPSEPRRAPDAWFAEAAEVGLGEDLEFLAVERALSGFASLDPALKLTVNLSPAQIASPRFAAAFEGAPLERTVIELTEHAGVASYDVLREALTPLRARGLRLAIDDVGAGHSTFRHVLDLSPEFIKLDMSLIRGIDRDTARRALAESITSYGRRIGCEVVAEGVETPAEFAALRDIGVTRAQGFLLGRPMPIEEAARLPETATFPDETT</sequence>
<feature type="domain" description="EAL" evidence="1">
    <location>
        <begin position="162"/>
        <end position="404"/>
    </location>
</feature>
<dbReference type="SUPFAM" id="SSF141868">
    <property type="entry name" value="EAL domain-like"/>
    <property type="match status" value="1"/>
</dbReference>
<dbReference type="SUPFAM" id="SSF55781">
    <property type="entry name" value="GAF domain-like"/>
    <property type="match status" value="1"/>
</dbReference>
<dbReference type="Gene3D" id="3.20.20.450">
    <property type="entry name" value="EAL domain"/>
    <property type="match status" value="1"/>
</dbReference>
<accession>A0A840ZQE2</accession>
<reference evidence="2 3" key="1">
    <citation type="submission" date="2020-08" db="EMBL/GenBank/DDBJ databases">
        <title>Genomic Encyclopedia of Type Strains, Phase IV (KMG-IV): sequencing the most valuable type-strain genomes for metagenomic binning, comparative biology and taxonomic classification.</title>
        <authorList>
            <person name="Goeker M."/>
        </authorList>
    </citation>
    <scope>NUCLEOTIDE SEQUENCE [LARGE SCALE GENOMIC DNA]</scope>
    <source>
        <strain evidence="2 3">DSM 2163</strain>
    </source>
</reference>
<dbReference type="SMART" id="SM00052">
    <property type="entry name" value="EAL"/>
    <property type="match status" value="1"/>
</dbReference>
<dbReference type="Pfam" id="PF00563">
    <property type="entry name" value="EAL"/>
    <property type="match status" value="1"/>
</dbReference>
<dbReference type="InterPro" id="IPR003018">
    <property type="entry name" value="GAF"/>
</dbReference>
<organism evidence="2 3">
    <name type="scientific">Methylorubrum rhodinum</name>
    <dbReference type="NCBI Taxonomy" id="29428"/>
    <lineage>
        <taxon>Bacteria</taxon>
        <taxon>Pseudomonadati</taxon>
        <taxon>Pseudomonadota</taxon>
        <taxon>Alphaproteobacteria</taxon>
        <taxon>Hyphomicrobiales</taxon>
        <taxon>Methylobacteriaceae</taxon>
        <taxon>Methylorubrum</taxon>
    </lineage>
</organism>
<name>A0A840ZQE2_9HYPH</name>
<dbReference type="AlphaFoldDB" id="A0A840ZQE2"/>